<comment type="caution">
    <text evidence="7">The sequence shown here is derived from an EMBL/GenBank/DDBJ whole genome shotgun (WGS) entry which is preliminary data.</text>
</comment>
<dbReference type="GO" id="GO:0046872">
    <property type="term" value="F:metal ion binding"/>
    <property type="evidence" value="ECO:0007669"/>
    <property type="project" value="UniProtKB-KW"/>
</dbReference>
<feature type="binding site" evidence="6">
    <location>
        <begin position="98"/>
        <end position="105"/>
    </location>
    <ligand>
        <name>ATP</name>
        <dbReference type="ChEBI" id="CHEBI:30616"/>
    </ligand>
</feature>
<dbReference type="PANTHER" id="PTHR42961">
    <property type="entry name" value="IRON-SULFUR PROTEIN NUBPL"/>
    <property type="match status" value="1"/>
</dbReference>
<dbReference type="InterPro" id="IPR044304">
    <property type="entry name" value="NUBPL-like"/>
</dbReference>
<dbReference type="OMA" id="PDNHPSE"/>
<keyword evidence="3 6" id="KW-0067">ATP-binding</keyword>
<sequence length="332" mass="37037">MSKLEQLKIELNKLIDPSLNKTFEEVGSILSIKVDEEDVIDLEVQLKNRRKDETNIKLEIARLAKIKFDYPGIRIIFTDSNYKLDDEKSITYLGIISGKGGVGKSSVTANLAVALKRLGYKVGVIDTDVYGSSIPSIFNLPIEPLDTSEDDELIPARTLDDIQVISPEFFMPLDQPLMWRGPMLGKLITHFFNNVLWDEDTQIVLIDLPPGTGDIQLDVQTFVPDAKMLLVTTPHPNASHVALKAGLGAYEIGHKIIGVVENMSYYYNEANQKNEYLFGQGGGEITASKLQSELLIQIPINQPVDTSSYIYSLNDMNGKLYFALAKKVLEKL</sequence>
<evidence type="ECO:0000256" key="1">
    <source>
        <dbReference type="ARBA" id="ARBA00022723"/>
    </source>
</evidence>
<evidence type="ECO:0000256" key="2">
    <source>
        <dbReference type="ARBA" id="ARBA00022741"/>
    </source>
</evidence>
<keyword evidence="5 6" id="KW-0411">Iron-sulfur</keyword>
<organism evidence="7 8">
    <name type="scientific">Acholeplasma laidlawii</name>
    <dbReference type="NCBI Taxonomy" id="2148"/>
    <lineage>
        <taxon>Bacteria</taxon>
        <taxon>Bacillati</taxon>
        <taxon>Mycoplasmatota</taxon>
        <taxon>Mollicutes</taxon>
        <taxon>Acholeplasmatales</taxon>
        <taxon>Acholeplasmataceae</taxon>
        <taxon>Acholeplasma</taxon>
    </lineage>
</organism>
<keyword evidence="2 6" id="KW-0547">Nucleotide-binding</keyword>
<gene>
    <name evidence="7" type="ORF">FNV44_03855</name>
</gene>
<evidence type="ECO:0000313" key="8">
    <source>
        <dbReference type="Proteomes" id="UP000315938"/>
    </source>
</evidence>
<dbReference type="GO" id="GO:0051539">
    <property type="term" value="F:4 iron, 4 sulfur cluster binding"/>
    <property type="evidence" value="ECO:0007669"/>
    <property type="project" value="TreeGrafter"/>
</dbReference>
<dbReference type="Proteomes" id="UP000315938">
    <property type="component" value="Unassembled WGS sequence"/>
</dbReference>
<dbReference type="GO" id="GO:0140663">
    <property type="term" value="F:ATP-dependent FeS chaperone activity"/>
    <property type="evidence" value="ECO:0007669"/>
    <property type="project" value="InterPro"/>
</dbReference>
<keyword evidence="1 6" id="KW-0479">Metal-binding</keyword>
<keyword evidence="4 6" id="KW-0408">Iron</keyword>
<comment type="function">
    <text evidence="6">Binds and transfers iron-sulfur (Fe-S) clusters to target apoproteins. Can hydrolyze ATP.</text>
</comment>
<evidence type="ECO:0000256" key="6">
    <source>
        <dbReference type="HAMAP-Rule" id="MF_02040"/>
    </source>
</evidence>
<dbReference type="Gene3D" id="3.40.50.300">
    <property type="entry name" value="P-loop containing nucleotide triphosphate hydrolases"/>
    <property type="match status" value="1"/>
</dbReference>
<proteinExistence type="inferred from homology"/>
<dbReference type="GO" id="GO:0016226">
    <property type="term" value="P:iron-sulfur cluster assembly"/>
    <property type="evidence" value="ECO:0007669"/>
    <property type="project" value="InterPro"/>
</dbReference>
<keyword evidence="6" id="KW-0378">Hydrolase</keyword>
<comment type="similarity">
    <text evidence="6">Belongs to the Mrp/NBP35 ATP-binding proteins family.</text>
</comment>
<dbReference type="InterPro" id="IPR033756">
    <property type="entry name" value="YlxH/NBP35"/>
</dbReference>
<comment type="subunit">
    <text evidence="6">Homodimer.</text>
</comment>
<dbReference type="GeneID" id="41338539"/>
<protein>
    <recommendedName>
        <fullName evidence="6">Iron-sulfur cluster carrier protein</fullName>
    </recommendedName>
</protein>
<dbReference type="Pfam" id="PF10609">
    <property type="entry name" value="ParA"/>
    <property type="match status" value="1"/>
</dbReference>
<dbReference type="GO" id="GO:0016887">
    <property type="term" value="F:ATP hydrolysis activity"/>
    <property type="evidence" value="ECO:0007669"/>
    <property type="project" value="UniProtKB-UniRule"/>
</dbReference>
<dbReference type="CDD" id="cd02037">
    <property type="entry name" value="Mrp_NBP35"/>
    <property type="match status" value="1"/>
</dbReference>
<dbReference type="AlphaFoldDB" id="A0A553IIZ7"/>
<dbReference type="GO" id="GO:0005524">
    <property type="term" value="F:ATP binding"/>
    <property type="evidence" value="ECO:0007669"/>
    <property type="project" value="UniProtKB-UniRule"/>
</dbReference>
<reference evidence="7 8" key="1">
    <citation type="submission" date="2019-07" db="EMBL/GenBank/DDBJ databases">
        <title>Genome sequence of Acholeplasma laidlawii strain with increased resistance to erythromycin.</title>
        <authorList>
            <person name="Medvedeva E.S."/>
            <person name="Baranova N.B."/>
            <person name="Siniagina M.N."/>
            <person name="Mouzykantov A."/>
            <person name="Chernova O.A."/>
            <person name="Chernov V.M."/>
        </authorList>
    </citation>
    <scope>NUCLEOTIDE SEQUENCE [LARGE SCALE GENOMIC DNA]</scope>
    <source>
        <strain evidence="7 8">PG8REry</strain>
    </source>
</reference>
<evidence type="ECO:0000256" key="4">
    <source>
        <dbReference type="ARBA" id="ARBA00023004"/>
    </source>
</evidence>
<dbReference type="InterPro" id="IPR019591">
    <property type="entry name" value="Mrp/NBP35_ATP-bd"/>
</dbReference>
<name>A0A553IIZ7_ACHLA</name>
<dbReference type="HAMAP" id="MF_02040">
    <property type="entry name" value="Mrp_NBP35"/>
    <property type="match status" value="1"/>
</dbReference>
<evidence type="ECO:0000256" key="3">
    <source>
        <dbReference type="ARBA" id="ARBA00022840"/>
    </source>
</evidence>
<dbReference type="InterPro" id="IPR027417">
    <property type="entry name" value="P-loop_NTPase"/>
</dbReference>
<dbReference type="EMBL" id="VKID01000001">
    <property type="protein sequence ID" value="TRY00190.1"/>
    <property type="molecule type" value="Genomic_DNA"/>
</dbReference>
<dbReference type="SUPFAM" id="SSF52540">
    <property type="entry name" value="P-loop containing nucleoside triphosphate hydrolases"/>
    <property type="match status" value="1"/>
</dbReference>
<evidence type="ECO:0000256" key="5">
    <source>
        <dbReference type="ARBA" id="ARBA00023014"/>
    </source>
</evidence>
<evidence type="ECO:0000313" key="7">
    <source>
        <dbReference type="EMBL" id="TRY00190.1"/>
    </source>
</evidence>
<accession>A0A553IIZ7</accession>
<dbReference type="PANTHER" id="PTHR42961:SF2">
    <property type="entry name" value="IRON-SULFUR PROTEIN NUBPL"/>
    <property type="match status" value="1"/>
</dbReference>
<dbReference type="RefSeq" id="WP_012242310.1">
    <property type="nucleotide sequence ID" value="NZ_JACAOE010000001.1"/>
</dbReference>